<evidence type="ECO:0000313" key="2">
    <source>
        <dbReference type="Proteomes" id="UP000179237"/>
    </source>
</evidence>
<evidence type="ECO:0000313" key="1">
    <source>
        <dbReference type="EMBL" id="OGD83101.1"/>
    </source>
</evidence>
<organism evidence="1 2">
    <name type="scientific">Candidatus Collierbacteria bacterium RIFOXYD1_FULL_40_9</name>
    <dbReference type="NCBI Taxonomy" id="1817731"/>
    <lineage>
        <taxon>Bacteria</taxon>
        <taxon>Candidatus Collieribacteriota</taxon>
    </lineage>
</organism>
<dbReference type="AlphaFoldDB" id="A0A1F5FU19"/>
<gene>
    <name evidence="1" type="ORF">A2572_02850</name>
</gene>
<dbReference type="Proteomes" id="UP000179237">
    <property type="component" value="Unassembled WGS sequence"/>
</dbReference>
<dbReference type="EMBL" id="MFAQ01000028">
    <property type="protein sequence ID" value="OGD83101.1"/>
    <property type="molecule type" value="Genomic_DNA"/>
</dbReference>
<sequence length="115" mass="13564">MRFWRRTTLIDRTHTFLKNRIVKDPKNNKQIKKDWQFTLINGKINVYGEHRQAFGDMDKRAEIIVITHMQIKILYTSKLSTEDIALLKKALQSMGRNLFISHGPLVTVDIEKLLK</sequence>
<reference evidence="1 2" key="1">
    <citation type="journal article" date="2016" name="Nat. Commun.">
        <title>Thousands of microbial genomes shed light on interconnected biogeochemical processes in an aquifer system.</title>
        <authorList>
            <person name="Anantharaman K."/>
            <person name="Brown C.T."/>
            <person name="Hug L.A."/>
            <person name="Sharon I."/>
            <person name="Castelle C.J."/>
            <person name="Probst A.J."/>
            <person name="Thomas B.C."/>
            <person name="Singh A."/>
            <person name="Wilkins M.J."/>
            <person name="Karaoz U."/>
            <person name="Brodie E.L."/>
            <person name="Williams K.H."/>
            <person name="Hubbard S.S."/>
            <person name="Banfield J.F."/>
        </authorList>
    </citation>
    <scope>NUCLEOTIDE SEQUENCE [LARGE SCALE GENOMIC DNA]</scope>
</reference>
<accession>A0A1F5FU19</accession>
<comment type="caution">
    <text evidence="1">The sequence shown here is derived from an EMBL/GenBank/DDBJ whole genome shotgun (WGS) entry which is preliminary data.</text>
</comment>
<name>A0A1F5FU19_9BACT</name>
<proteinExistence type="predicted"/>
<protein>
    <submittedName>
        <fullName evidence="1">Uncharacterized protein</fullName>
    </submittedName>
</protein>